<evidence type="ECO:0000313" key="3">
    <source>
        <dbReference type="EMBL" id="RQW90525.1"/>
    </source>
</evidence>
<dbReference type="EMBL" id="QGTA01000220">
    <property type="protein sequence ID" value="RQW90525.1"/>
    <property type="molecule type" value="Genomic_DNA"/>
</dbReference>
<protein>
    <recommendedName>
        <fullName evidence="2">NAD-dependent epimerase/dehydratase domain-containing protein</fullName>
    </recommendedName>
</protein>
<dbReference type="Pfam" id="PF01370">
    <property type="entry name" value="Epimerase"/>
    <property type="match status" value="1"/>
</dbReference>
<feature type="region of interest" description="Disordered" evidence="1">
    <location>
        <begin position="1"/>
        <end position="51"/>
    </location>
</feature>
<reference evidence="3 4" key="1">
    <citation type="submission" date="2018-05" db="EMBL/GenBank/DDBJ databases">
        <title>Micromonospora from Atacama Desert.</title>
        <authorList>
            <person name="Carro L."/>
            <person name="Goodfellow M."/>
            <person name="Klenk H.-P."/>
        </authorList>
    </citation>
    <scope>NUCLEOTIDE SEQUENCE [LARGE SCALE GENOMIC DNA]</scope>
    <source>
        <strain evidence="3 4">LB41</strain>
    </source>
</reference>
<organism evidence="3 4">
    <name type="scientific">Micromonospora chalcea</name>
    <dbReference type="NCBI Taxonomy" id="1874"/>
    <lineage>
        <taxon>Bacteria</taxon>
        <taxon>Bacillati</taxon>
        <taxon>Actinomycetota</taxon>
        <taxon>Actinomycetes</taxon>
        <taxon>Micromonosporales</taxon>
        <taxon>Micromonosporaceae</taxon>
        <taxon>Micromonospora</taxon>
    </lineage>
</organism>
<dbReference type="InterPro" id="IPR001509">
    <property type="entry name" value="Epimerase_deHydtase"/>
</dbReference>
<comment type="caution">
    <text evidence="3">The sequence shown here is derived from an EMBL/GenBank/DDBJ whole genome shotgun (WGS) entry which is preliminary data.</text>
</comment>
<proteinExistence type="predicted"/>
<dbReference type="SUPFAM" id="SSF51735">
    <property type="entry name" value="NAD(P)-binding Rossmann-fold domains"/>
    <property type="match status" value="1"/>
</dbReference>
<accession>A0ABX9Y3L4</accession>
<gene>
    <name evidence="3" type="ORF">DLJ60_20535</name>
</gene>
<feature type="compositionally biased region" description="Low complexity" evidence="1">
    <location>
        <begin position="38"/>
        <end position="51"/>
    </location>
</feature>
<evidence type="ECO:0000259" key="2">
    <source>
        <dbReference type="Pfam" id="PF01370"/>
    </source>
</evidence>
<dbReference type="Proteomes" id="UP000274694">
    <property type="component" value="Unassembled WGS sequence"/>
</dbReference>
<name>A0ABX9Y3L4_MICCH</name>
<dbReference type="Gene3D" id="3.40.50.720">
    <property type="entry name" value="NAD(P)-binding Rossmann-like Domain"/>
    <property type="match status" value="1"/>
</dbReference>
<dbReference type="PANTHER" id="PTHR48079">
    <property type="entry name" value="PROTEIN YEEZ"/>
    <property type="match status" value="1"/>
</dbReference>
<dbReference type="InterPro" id="IPR036291">
    <property type="entry name" value="NAD(P)-bd_dom_sf"/>
</dbReference>
<feature type="domain" description="NAD-dependent epimerase/dehydratase" evidence="2">
    <location>
        <begin position="71"/>
        <end position="279"/>
    </location>
</feature>
<dbReference type="InterPro" id="IPR051783">
    <property type="entry name" value="NAD(P)-dependent_oxidoreduct"/>
</dbReference>
<dbReference type="PANTHER" id="PTHR48079:SF6">
    <property type="entry name" value="NAD(P)-BINDING DOMAIN-CONTAINING PROTEIN-RELATED"/>
    <property type="match status" value="1"/>
</dbReference>
<keyword evidence="4" id="KW-1185">Reference proteome</keyword>
<evidence type="ECO:0000256" key="1">
    <source>
        <dbReference type="SAM" id="MobiDB-lite"/>
    </source>
</evidence>
<evidence type="ECO:0000313" key="4">
    <source>
        <dbReference type="Proteomes" id="UP000274694"/>
    </source>
</evidence>
<sequence length="396" mass="41339">MLPGDVGARPPARARGTVRRRPGTAADRRVRPAPGPAHPAAAHAGARPGRVVARRPACTADGRLVMGSRVALVTGVTGCVGRAVAAALAENGWSVRGLVRTPAPDHATYAAHLGDLTDPDSLRGSCAGVDLVVHAAADLTDWRPGPRIWQVNRDGTRAVLDEARRCGVSRFVYLSTVDVFGFDAAKVIDEASPRRVPRYPYPLSKAAGEDVAWSYHGNGLDVTVVYPAWVFGPGDRNFLPELVRGLRDGKLVQFDRGAPPIELTYSANLADAIVLAGTAPGCAGGRFIVGDSYGLTLGRLFVAVAERIGARPPTSSVPFGAALAVGALSELAGLAGIGTGSGRPLLTRYAVRSVAGGMRYDVGRIRSIGYSPRVGFAEALSHSLADLTKEQAHGGR</sequence>